<feature type="transmembrane region" description="Helical" evidence="1">
    <location>
        <begin position="111"/>
        <end position="128"/>
    </location>
</feature>
<proteinExistence type="predicted"/>
<organism evidence="2 3">
    <name type="scientific">Marinobacter vinifirmus</name>
    <dbReference type="NCBI Taxonomy" id="355591"/>
    <lineage>
        <taxon>Bacteria</taxon>
        <taxon>Pseudomonadati</taxon>
        <taxon>Pseudomonadota</taxon>
        <taxon>Gammaproteobacteria</taxon>
        <taxon>Pseudomonadales</taxon>
        <taxon>Marinobacteraceae</taxon>
        <taxon>Marinobacter</taxon>
    </lineage>
</organism>
<dbReference type="InterPro" id="IPR006747">
    <property type="entry name" value="DUF599"/>
</dbReference>
<dbReference type="Pfam" id="PF04654">
    <property type="entry name" value="DUF599"/>
    <property type="match status" value="1"/>
</dbReference>
<feature type="transmembrane region" description="Helical" evidence="1">
    <location>
        <begin position="6"/>
        <end position="24"/>
    </location>
</feature>
<feature type="transmembrane region" description="Helical" evidence="1">
    <location>
        <begin position="185"/>
        <end position="213"/>
    </location>
</feature>
<dbReference type="AlphaFoldDB" id="A0A558BEK0"/>
<dbReference type="PANTHER" id="PTHR31881">
    <property type="match status" value="1"/>
</dbReference>
<keyword evidence="1" id="KW-1133">Transmembrane helix</keyword>
<comment type="caution">
    <text evidence="2">The sequence shown here is derived from an EMBL/GenBank/DDBJ whole genome shotgun (WGS) entry which is preliminary data.</text>
</comment>
<keyword evidence="1" id="KW-0812">Transmembrane</keyword>
<evidence type="ECO:0000313" key="3">
    <source>
        <dbReference type="Proteomes" id="UP000319142"/>
    </source>
</evidence>
<evidence type="ECO:0000313" key="2">
    <source>
        <dbReference type="EMBL" id="TVT34921.1"/>
    </source>
</evidence>
<accession>A0A558BEK0</accession>
<name>A0A558BEK0_9GAMM</name>
<dbReference type="Proteomes" id="UP000319142">
    <property type="component" value="Unassembled WGS sequence"/>
</dbReference>
<dbReference type="PANTHER" id="PTHR31881:SF6">
    <property type="entry name" value="OS09G0494600 PROTEIN"/>
    <property type="match status" value="1"/>
</dbReference>
<evidence type="ECO:0000256" key="1">
    <source>
        <dbReference type="SAM" id="Phobius"/>
    </source>
</evidence>
<reference evidence="2 3" key="1">
    <citation type="submission" date="2019-07" db="EMBL/GenBank/DDBJ databases">
        <title>The pathways for chlorine oxyanion respiration interact through the shared metabolite chlorate.</title>
        <authorList>
            <person name="Barnum T.P."/>
            <person name="Cheng Y."/>
            <person name="Hill K.A."/>
            <person name="Lucas L.N."/>
            <person name="Carlson H.K."/>
            <person name="Coates J.D."/>
        </authorList>
    </citation>
    <scope>NUCLEOTIDE SEQUENCE [LARGE SCALE GENOMIC DNA]</scope>
    <source>
        <strain evidence="2">UCB</strain>
    </source>
</reference>
<dbReference type="RefSeq" id="WP_273132583.1">
    <property type="nucleotide sequence ID" value="NZ_VMRX01000010.1"/>
</dbReference>
<keyword evidence="1" id="KW-0472">Membrane</keyword>
<gene>
    <name evidence="2" type="ORF">FHK81_04465</name>
</gene>
<protein>
    <submittedName>
        <fullName evidence="2">DUF599 family protein</fullName>
    </submittedName>
</protein>
<dbReference type="EMBL" id="VMRX01000010">
    <property type="protein sequence ID" value="TVT34921.1"/>
    <property type="molecule type" value="Genomic_DNA"/>
</dbReference>
<feature type="transmembrane region" description="Helical" evidence="1">
    <location>
        <begin position="71"/>
        <end position="91"/>
    </location>
</feature>
<sequence>MTTHYLDFLALIWFLACWGGYTWYSRNRADSRACLSNTLDLYREDWMRVMLKRENRISDASVVGNLERNGAFFASSCLLILAGIITALGYTSEAMEVFATMPFGVVPSREIWELRLVVLMVVFVYAFFKFTWSMRMYNFVAVMIGSAPMPDDSKTSPAAREAFARSAGAICNQAGDTFNLGLRSYYYALAVVAWFIHPLALIAAATLVVYVLYRREFHSDALASLRAGKVFEEANPAGTGDDAKSKN</sequence>